<dbReference type="Proteomes" id="UP000247903">
    <property type="component" value="Unassembled WGS sequence"/>
</dbReference>
<feature type="domain" description="GmrSD restriction endonucleases N-terminal" evidence="1">
    <location>
        <begin position="20"/>
        <end position="236"/>
    </location>
</feature>
<sequence>MSTILSLETTIKGFDYYIRKISNGEIQIPEFQRDFIWELDNVINLLESIKKNYPIGSFLFWKPIEKFGITKDIGPYELDETQKVAFEKINCQYVLDGYQRISTLFGCLINPSKNSNFILNKKVYDNTFKIFYNLDSEEFETFRGVDKDRESFIVPIYIILDNFDVITQSEKIYKEVENNEIAEIFINRLKRLNTSFTDYKLPSIEIEGGELQEAIDIFTLLNKEGKPISPDWILSAKTYTNSFRLGTLIDEVLEELEQFNFYDKKPRETATRELVFRSIQSSFGTLYLDNKKTDVITLSKKPEFVEVVQKTAKSIIKATKFLFEELLVVDGKLLPAGMQFIFLVEFFNYVDEPSPTQIEKLKEWFWITSFSNYFTIYNPAKRKEAFRVFQEFAKGKIDNPLFNDKPSVKFVVPDLPNKITLGSVRAKTYILFLLNYSNNFNKINFEEVEGYKISKLLSHTFEFSPFFNLDNYNIIVKLDKIDNDSEKRRFKSLIKKKTKDLSYLLDVTFVNELDNLFIDEKMINEYKEKNVENVLSERESLITAAEKSFVEKLNLDHNYFPF</sequence>
<evidence type="ECO:0000313" key="2">
    <source>
        <dbReference type="EMBL" id="PXY40672.1"/>
    </source>
</evidence>
<dbReference type="Pfam" id="PF03235">
    <property type="entry name" value="GmrSD_N"/>
    <property type="match status" value="1"/>
</dbReference>
<dbReference type="RefSeq" id="WP_110306621.1">
    <property type="nucleotide sequence ID" value="NZ_QJHK01000008.1"/>
</dbReference>
<reference evidence="2 3" key="1">
    <citation type="submission" date="2018-05" db="EMBL/GenBank/DDBJ databases">
        <title>Flavobacterium sp. strain IMCC34759, incomplete genome.</title>
        <authorList>
            <person name="Joung Y."/>
            <person name="Cho J."/>
        </authorList>
    </citation>
    <scope>NUCLEOTIDE SEQUENCE [LARGE SCALE GENOMIC DNA]</scope>
    <source>
        <strain evidence="2 3">IMCC34759</strain>
    </source>
</reference>
<evidence type="ECO:0000313" key="3">
    <source>
        <dbReference type="Proteomes" id="UP000247903"/>
    </source>
</evidence>
<gene>
    <name evidence="2" type="ORF">DMB65_10570</name>
</gene>
<dbReference type="EMBL" id="QJHK01000008">
    <property type="protein sequence ID" value="PXY40672.1"/>
    <property type="molecule type" value="Genomic_DNA"/>
</dbReference>
<keyword evidence="3" id="KW-1185">Reference proteome</keyword>
<dbReference type="PANTHER" id="PTHR37292">
    <property type="entry name" value="VNG6097C"/>
    <property type="match status" value="1"/>
</dbReference>
<organism evidence="2 3">
    <name type="scientific">Flavobacterium cheongpyeongense</name>
    <dbReference type="NCBI Taxonomy" id="2212651"/>
    <lineage>
        <taxon>Bacteria</taxon>
        <taxon>Pseudomonadati</taxon>
        <taxon>Bacteroidota</taxon>
        <taxon>Flavobacteriia</taxon>
        <taxon>Flavobacteriales</taxon>
        <taxon>Flavobacteriaceae</taxon>
        <taxon>Flavobacterium</taxon>
    </lineage>
</organism>
<evidence type="ECO:0000259" key="1">
    <source>
        <dbReference type="Pfam" id="PF03235"/>
    </source>
</evidence>
<dbReference type="InterPro" id="IPR004919">
    <property type="entry name" value="GmrSD_N"/>
</dbReference>
<dbReference type="OrthoDB" id="9798761at2"/>
<dbReference type="PANTHER" id="PTHR37292:SF2">
    <property type="entry name" value="DUF262 DOMAIN-CONTAINING PROTEIN"/>
    <property type="match status" value="1"/>
</dbReference>
<name>A0A2V4BQ59_9FLAO</name>
<protein>
    <recommendedName>
        <fullName evidence="1">GmrSD restriction endonucleases N-terminal domain-containing protein</fullName>
    </recommendedName>
</protein>
<proteinExistence type="predicted"/>
<comment type="caution">
    <text evidence="2">The sequence shown here is derived from an EMBL/GenBank/DDBJ whole genome shotgun (WGS) entry which is preliminary data.</text>
</comment>
<accession>A0A2V4BQ59</accession>
<dbReference type="AlphaFoldDB" id="A0A2V4BQ59"/>